<comment type="caution">
    <text evidence="3">The sequence shown here is derived from an EMBL/GenBank/DDBJ whole genome shotgun (WGS) entry which is preliminary data.</text>
</comment>
<dbReference type="AlphaFoldDB" id="A0A967BCU1"/>
<dbReference type="GO" id="GO:0046872">
    <property type="term" value="F:metal ion binding"/>
    <property type="evidence" value="ECO:0007669"/>
    <property type="project" value="UniProtKB-KW"/>
</dbReference>
<keyword evidence="3" id="KW-0378">Hydrolase</keyword>
<dbReference type="InterPro" id="IPR036663">
    <property type="entry name" value="Fumarylacetoacetase_C_sf"/>
</dbReference>
<dbReference type="PANTHER" id="PTHR11820">
    <property type="entry name" value="ACYLPYRUVASE"/>
    <property type="match status" value="1"/>
</dbReference>
<dbReference type="Pfam" id="PF01557">
    <property type="entry name" value="FAA_hydrolase"/>
    <property type="match status" value="1"/>
</dbReference>
<protein>
    <submittedName>
        <fullName evidence="3">Fumarylacetoacetate hydrolase family protein</fullName>
    </submittedName>
</protein>
<dbReference type="Gene3D" id="3.90.850.10">
    <property type="entry name" value="Fumarylacetoacetase-like, C-terminal domain"/>
    <property type="match status" value="1"/>
</dbReference>
<dbReference type="Proteomes" id="UP000639775">
    <property type="component" value="Unassembled WGS sequence"/>
</dbReference>
<accession>A0A967BCU1</accession>
<dbReference type="GO" id="GO:0018773">
    <property type="term" value="F:acetylpyruvate hydrolase activity"/>
    <property type="evidence" value="ECO:0007669"/>
    <property type="project" value="TreeGrafter"/>
</dbReference>
<dbReference type="SUPFAM" id="SSF56529">
    <property type="entry name" value="FAH"/>
    <property type="match status" value="1"/>
</dbReference>
<proteinExistence type="predicted"/>
<organism evidence="3 4">
    <name type="scientific">Roseovarius gahaiensis</name>
    <dbReference type="NCBI Taxonomy" id="2716691"/>
    <lineage>
        <taxon>Bacteria</taxon>
        <taxon>Pseudomonadati</taxon>
        <taxon>Pseudomonadota</taxon>
        <taxon>Alphaproteobacteria</taxon>
        <taxon>Rhodobacterales</taxon>
        <taxon>Roseobacteraceae</taxon>
        <taxon>Roseovarius</taxon>
    </lineage>
</organism>
<dbReference type="EMBL" id="JAAORB010000011">
    <property type="protein sequence ID" value="NHQ74423.1"/>
    <property type="molecule type" value="Genomic_DNA"/>
</dbReference>
<evidence type="ECO:0000313" key="3">
    <source>
        <dbReference type="EMBL" id="NHQ74423.1"/>
    </source>
</evidence>
<dbReference type="RefSeq" id="WP_167195578.1">
    <property type="nucleotide sequence ID" value="NZ_JAAORB010000011.1"/>
</dbReference>
<keyword evidence="4" id="KW-1185">Reference proteome</keyword>
<dbReference type="InterPro" id="IPR011234">
    <property type="entry name" value="Fumarylacetoacetase-like_C"/>
</dbReference>
<dbReference type="PANTHER" id="PTHR11820:SF90">
    <property type="entry name" value="FLUTATHIONE S-TRANSFERASE"/>
    <property type="match status" value="1"/>
</dbReference>
<evidence type="ECO:0000313" key="4">
    <source>
        <dbReference type="Proteomes" id="UP000639775"/>
    </source>
</evidence>
<evidence type="ECO:0000256" key="1">
    <source>
        <dbReference type="ARBA" id="ARBA00022723"/>
    </source>
</evidence>
<gene>
    <name evidence="3" type="ORF">HAT86_08075</name>
</gene>
<evidence type="ECO:0000259" key="2">
    <source>
        <dbReference type="Pfam" id="PF01557"/>
    </source>
</evidence>
<keyword evidence="1" id="KW-0479">Metal-binding</keyword>
<feature type="domain" description="Fumarylacetoacetase-like C-terminal" evidence="2">
    <location>
        <begin position="29"/>
        <end position="228"/>
    </location>
</feature>
<reference evidence="3" key="1">
    <citation type="submission" date="2020-03" db="EMBL/GenBank/DDBJ databases">
        <title>Roseovarius gahaiensis sp. nov., isolated from Gahai Saline Lake, China.</title>
        <authorList>
            <person name="Sun X."/>
        </authorList>
    </citation>
    <scope>NUCLEOTIDE SEQUENCE</scope>
    <source>
        <strain evidence="3">GH877</strain>
    </source>
</reference>
<name>A0A967BCU1_9RHOB</name>
<sequence length="233" mass="25223">MTNVFLFDPPKTPSVPIVGEQRSFPVRRIFCVGRNYAAHAAEMGNEVDREAPFYFTKSAHALCHTGGHIAYPPGTDDCHYEMEFVVAIGAPAFRVATTDAMQAVMGYACGIDLTRRDLQAAAKDKRRPWDLGKDFENAALIAAITPAQTFGEIAAQRITLQHNGEIAQDARLSDMVWSVPELIAHLSRFYHLAPGDLIYTGTPAGVGPVTPGSHLTGTVEGLAPVEVTFDAPQ</sequence>